<reference evidence="2 3" key="2">
    <citation type="journal article" date="2013" name="PLoS Genet.">
        <title>Comparative genome structure, secondary metabolite, and effector coding capacity across Cochliobolus pathogens.</title>
        <authorList>
            <person name="Condon B.J."/>
            <person name="Leng Y."/>
            <person name="Wu D."/>
            <person name="Bushley K.E."/>
            <person name="Ohm R.A."/>
            <person name="Otillar R."/>
            <person name="Martin J."/>
            <person name="Schackwitz W."/>
            <person name="Grimwood J."/>
            <person name="MohdZainudin N."/>
            <person name="Xue C."/>
            <person name="Wang R."/>
            <person name="Manning V.A."/>
            <person name="Dhillon B."/>
            <person name="Tu Z.J."/>
            <person name="Steffenson B.J."/>
            <person name="Salamov A."/>
            <person name="Sun H."/>
            <person name="Lowry S."/>
            <person name="LaButti K."/>
            <person name="Han J."/>
            <person name="Copeland A."/>
            <person name="Lindquist E."/>
            <person name="Barry K."/>
            <person name="Schmutz J."/>
            <person name="Baker S.E."/>
            <person name="Ciuffetti L.M."/>
            <person name="Grigoriev I.V."/>
            <person name="Zhong S."/>
            <person name="Turgeon B.G."/>
        </authorList>
    </citation>
    <scope>NUCLEOTIDE SEQUENCE [LARGE SCALE GENOMIC DNA]</scope>
    <source>
        <strain evidence="3">28A</strain>
    </source>
</reference>
<evidence type="ECO:0000313" key="3">
    <source>
        <dbReference type="Proteomes" id="UP000016935"/>
    </source>
</evidence>
<protein>
    <submittedName>
        <fullName evidence="2">Uncharacterized protein</fullName>
    </submittedName>
</protein>
<keyword evidence="1" id="KW-0812">Transmembrane</keyword>
<keyword evidence="1" id="KW-1133">Transmembrane helix</keyword>
<proteinExistence type="predicted"/>
<dbReference type="Proteomes" id="UP000016935">
    <property type="component" value="Unassembled WGS sequence"/>
</dbReference>
<evidence type="ECO:0000313" key="2">
    <source>
        <dbReference type="EMBL" id="EOA82755.1"/>
    </source>
</evidence>
<reference evidence="2 3" key="1">
    <citation type="journal article" date="2012" name="PLoS Pathog.">
        <title>Diverse lifestyles and strategies of plant pathogenesis encoded in the genomes of eighteen Dothideomycetes fungi.</title>
        <authorList>
            <person name="Ohm R.A."/>
            <person name="Feau N."/>
            <person name="Henrissat B."/>
            <person name="Schoch C.L."/>
            <person name="Horwitz B.A."/>
            <person name="Barry K.W."/>
            <person name="Condon B.J."/>
            <person name="Copeland A.C."/>
            <person name="Dhillon B."/>
            <person name="Glaser F."/>
            <person name="Hesse C.N."/>
            <person name="Kosti I."/>
            <person name="LaButti K."/>
            <person name="Lindquist E.A."/>
            <person name="Lucas S."/>
            <person name="Salamov A.A."/>
            <person name="Bradshaw R.E."/>
            <person name="Ciuffetti L."/>
            <person name="Hamelin R.C."/>
            <person name="Kema G.H.J."/>
            <person name="Lawrence C."/>
            <person name="Scott J.A."/>
            <person name="Spatafora J.W."/>
            <person name="Turgeon B.G."/>
            <person name="de Wit P.J.G.M."/>
            <person name="Zhong S."/>
            <person name="Goodwin S.B."/>
            <person name="Grigoriev I.V."/>
        </authorList>
    </citation>
    <scope>NUCLEOTIDE SEQUENCE [LARGE SCALE GENOMIC DNA]</scope>
    <source>
        <strain evidence="3">28A</strain>
    </source>
</reference>
<dbReference type="EMBL" id="KB908844">
    <property type="protein sequence ID" value="EOA82755.1"/>
    <property type="molecule type" value="Genomic_DNA"/>
</dbReference>
<name>R0IBH5_EXST2</name>
<keyword evidence="1" id="KW-0472">Membrane</keyword>
<dbReference type="RefSeq" id="XP_008029380.1">
    <property type="nucleotide sequence ID" value="XM_008031189.1"/>
</dbReference>
<feature type="transmembrane region" description="Helical" evidence="1">
    <location>
        <begin position="12"/>
        <end position="36"/>
    </location>
</feature>
<dbReference type="HOGENOM" id="CLU_1403233_0_0_1"/>
<dbReference type="AlphaFoldDB" id="R0IBH5"/>
<evidence type="ECO:0000256" key="1">
    <source>
        <dbReference type="SAM" id="Phobius"/>
    </source>
</evidence>
<keyword evidence="3" id="KW-1185">Reference proteome</keyword>
<sequence length="194" mass="20799">MSMEYAGGISTMVLALIAMGIIAALLGLMILTAIIIDLPNRKRRKESPGIMETIDLEKGFETEAVHKSIIECTTLANATATELVGFVFDFGAVTPGLRSCDGLRSDCTATRCSETSLAIRLYTSLALRYELTSIERLIFATPGWSHRIYLIGELHPTNSQTGLLDPDFDNPVSPSLGVALSGIASVSLAQMSCV</sequence>
<dbReference type="GeneID" id="19402600"/>
<accession>R0IBH5</accession>
<gene>
    <name evidence="2" type="ORF">SETTUDRAFT_22723</name>
</gene>
<organism evidence="2 3">
    <name type="scientific">Exserohilum turcicum (strain 28A)</name>
    <name type="common">Northern leaf blight fungus</name>
    <name type="synonym">Setosphaeria turcica</name>
    <dbReference type="NCBI Taxonomy" id="671987"/>
    <lineage>
        <taxon>Eukaryota</taxon>
        <taxon>Fungi</taxon>
        <taxon>Dikarya</taxon>
        <taxon>Ascomycota</taxon>
        <taxon>Pezizomycotina</taxon>
        <taxon>Dothideomycetes</taxon>
        <taxon>Pleosporomycetidae</taxon>
        <taxon>Pleosporales</taxon>
        <taxon>Pleosporineae</taxon>
        <taxon>Pleosporaceae</taxon>
        <taxon>Exserohilum</taxon>
    </lineage>
</organism>